<feature type="domain" description="Peptidase M28" evidence="7">
    <location>
        <begin position="277"/>
        <end position="485"/>
    </location>
</feature>
<dbReference type="PANTHER" id="PTHR12147">
    <property type="entry name" value="METALLOPEPTIDASE M28 FAMILY MEMBER"/>
    <property type="match status" value="1"/>
</dbReference>
<evidence type="ECO:0000313" key="8">
    <source>
        <dbReference type="EMBL" id="KAJ3254648.1"/>
    </source>
</evidence>
<dbReference type="PANTHER" id="PTHR12147:SF26">
    <property type="entry name" value="PEPTIDASE M28 DOMAIN-CONTAINING PROTEIN"/>
    <property type="match status" value="1"/>
</dbReference>
<dbReference type="InterPro" id="IPR007484">
    <property type="entry name" value="Peptidase_M28"/>
</dbReference>
<dbReference type="SUPFAM" id="SSF53187">
    <property type="entry name" value="Zn-dependent exopeptidases"/>
    <property type="match status" value="1"/>
</dbReference>
<gene>
    <name evidence="8" type="ORF">HK103_007058</name>
</gene>
<evidence type="ECO:0000256" key="6">
    <source>
        <dbReference type="RuleBase" id="RU361240"/>
    </source>
</evidence>
<dbReference type="GO" id="GO:0008235">
    <property type="term" value="F:metalloexopeptidase activity"/>
    <property type="evidence" value="ECO:0007669"/>
    <property type="project" value="InterPro"/>
</dbReference>
<name>A0AAD5Y269_9FUNG</name>
<dbReference type="Gene3D" id="3.40.630.10">
    <property type="entry name" value="Zn peptidases"/>
    <property type="match status" value="1"/>
</dbReference>
<keyword evidence="9" id="KW-1185">Reference proteome</keyword>
<keyword evidence="6" id="KW-0479">Metal-binding</keyword>
<dbReference type="AlphaFoldDB" id="A0AAD5Y269"/>
<dbReference type="EC" id="3.4.-.-" evidence="6"/>
<dbReference type="InterPro" id="IPR045175">
    <property type="entry name" value="M28_fam"/>
</dbReference>
<dbReference type="Pfam" id="PF04389">
    <property type="entry name" value="Peptidase_M28"/>
    <property type="match status" value="1"/>
</dbReference>
<accession>A0AAD5Y269</accession>
<evidence type="ECO:0000256" key="3">
    <source>
        <dbReference type="ARBA" id="ARBA00022670"/>
    </source>
</evidence>
<evidence type="ECO:0000256" key="5">
    <source>
        <dbReference type="ARBA" id="ARBA00022833"/>
    </source>
</evidence>
<proteinExistence type="inferred from homology"/>
<dbReference type="GO" id="GO:0046872">
    <property type="term" value="F:metal ion binding"/>
    <property type="evidence" value="ECO:0007669"/>
    <property type="project" value="UniProtKB-KW"/>
</dbReference>
<comment type="similarity">
    <text evidence="2">Belongs to the peptidase M28 family. M28B subfamily.</text>
</comment>
<sequence length="517" mass="56606">MKDKSSSTSSSRKSTIFTVQLAAISAVLFVIIFASRPDYAGILKQVFKKSSNPVPSTENVIQHLKNLEKLAAKHDNSRSVANGHAASVDYVLTELGKLNETFTYYTQEVSVNVQVDEEPPFFLIKTSKTTNITFKPRLEVATYPGSGSVVLEKVPVIFVSACSVNQVFEKDWIAAIDTSLSLPCTVCQRFVEAIDAGARGVVLYNQPGNTKGYPHALPPQPGRCGRDPENHKKIRTIGAVQLSDYAAFQFLSQYASYPDTKASLTVASVYREYISKNVIADSIQGDPDSIVVFGSHLDSVPAGPGVNDDGSGAMATLELANYFHQYLAQKTVQKLRFTWWTGEEIGLLGSAHYINDLKQHNPSELTKIVLNIDTDMIASPNYVRGVWSGNNLKEPILYQECKSIHMLFKEYFTQKGLPIVEFEFNGRSDFQPFLDAGIPAGGVITGEDEIKTVEQAQLFGGVSGMVLDPCYHQDCDRVQGILGSGVVIMEQNMGALGHALDTFALATDIQQLLNPVN</sequence>
<dbReference type="Proteomes" id="UP001210925">
    <property type="component" value="Unassembled WGS sequence"/>
</dbReference>
<comment type="cofactor">
    <cofactor evidence="1">
        <name>Zn(2+)</name>
        <dbReference type="ChEBI" id="CHEBI:29105"/>
    </cofactor>
</comment>
<keyword evidence="3 6" id="KW-0645">Protease</keyword>
<evidence type="ECO:0000256" key="2">
    <source>
        <dbReference type="ARBA" id="ARBA00005634"/>
    </source>
</evidence>
<evidence type="ECO:0000256" key="1">
    <source>
        <dbReference type="ARBA" id="ARBA00001947"/>
    </source>
</evidence>
<evidence type="ECO:0000256" key="4">
    <source>
        <dbReference type="ARBA" id="ARBA00022801"/>
    </source>
</evidence>
<keyword evidence="5 6" id="KW-0862">Zinc</keyword>
<evidence type="ECO:0000259" key="7">
    <source>
        <dbReference type="Pfam" id="PF04389"/>
    </source>
</evidence>
<reference evidence="8" key="1">
    <citation type="submission" date="2020-05" db="EMBL/GenBank/DDBJ databases">
        <title>Phylogenomic resolution of chytrid fungi.</title>
        <authorList>
            <person name="Stajich J.E."/>
            <person name="Amses K."/>
            <person name="Simmons R."/>
            <person name="Seto K."/>
            <person name="Myers J."/>
            <person name="Bonds A."/>
            <person name="Quandt C.A."/>
            <person name="Barry K."/>
            <person name="Liu P."/>
            <person name="Grigoriev I."/>
            <person name="Longcore J.E."/>
            <person name="James T.Y."/>
        </authorList>
    </citation>
    <scope>NUCLEOTIDE SEQUENCE</scope>
    <source>
        <strain evidence="8">PLAUS21</strain>
    </source>
</reference>
<organism evidence="8 9">
    <name type="scientific">Boothiomyces macroporosus</name>
    <dbReference type="NCBI Taxonomy" id="261099"/>
    <lineage>
        <taxon>Eukaryota</taxon>
        <taxon>Fungi</taxon>
        <taxon>Fungi incertae sedis</taxon>
        <taxon>Chytridiomycota</taxon>
        <taxon>Chytridiomycota incertae sedis</taxon>
        <taxon>Chytridiomycetes</taxon>
        <taxon>Rhizophydiales</taxon>
        <taxon>Terramycetaceae</taxon>
        <taxon>Boothiomyces</taxon>
    </lineage>
</organism>
<dbReference type="EMBL" id="JADGKB010000081">
    <property type="protein sequence ID" value="KAJ3254648.1"/>
    <property type="molecule type" value="Genomic_DNA"/>
</dbReference>
<dbReference type="GO" id="GO:0006508">
    <property type="term" value="P:proteolysis"/>
    <property type="evidence" value="ECO:0007669"/>
    <property type="project" value="UniProtKB-KW"/>
</dbReference>
<protein>
    <recommendedName>
        <fullName evidence="6">Peptide hydrolase</fullName>
        <ecNumber evidence="6">3.4.-.-</ecNumber>
    </recommendedName>
</protein>
<comment type="caution">
    <text evidence="8">The sequence shown here is derived from an EMBL/GenBank/DDBJ whole genome shotgun (WGS) entry which is preliminary data.</text>
</comment>
<keyword evidence="4 6" id="KW-0378">Hydrolase</keyword>
<evidence type="ECO:0000313" key="9">
    <source>
        <dbReference type="Proteomes" id="UP001210925"/>
    </source>
</evidence>